<organism evidence="2 3">
    <name type="scientific">Candidatus Ventrousia excrementavium</name>
    <dbReference type="NCBI Taxonomy" id="2840961"/>
    <lineage>
        <taxon>Bacteria</taxon>
        <taxon>Bacillati</taxon>
        <taxon>Bacillota</taxon>
        <taxon>Clostridia</taxon>
        <taxon>Eubacteriales</taxon>
        <taxon>Clostridiaceae</taxon>
        <taxon>Clostridiaceae incertae sedis</taxon>
        <taxon>Candidatus Ventrousia</taxon>
    </lineage>
</organism>
<feature type="transmembrane region" description="Helical" evidence="1">
    <location>
        <begin position="87"/>
        <end position="109"/>
    </location>
</feature>
<feature type="transmembrane region" description="Helical" evidence="1">
    <location>
        <begin position="52"/>
        <end position="75"/>
    </location>
</feature>
<evidence type="ECO:0000313" key="3">
    <source>
        <dbReference type="Proteomes" id="UP000824073"/>
    </source>
</evidence>
<keyword evidence="1" id="KW-1133">Transmembrane helix</keyword>
<keyword evidence="1" id="KW-0472">Membrane</keyword>
<feature type="transmembrane region" description="Helical" evidence="1">
    <location>
        <begin position="141"/>
        <end position="158"/>
    </location>
</feature>
<dbReference type="EMBL" id="DVMR01000013">
    <property type="protein sequence ID" value="HIU42884.1"/>
    <property type="molecule type" value="Genomic_DNA"/>
</dbReference>
<comment type="caution">
    <text evidence="2">The sequence shown here is derived from an EMBL/GenBank/DDBJ whole genome shotgun (WGS) entry which is preliminary data.</text>
</comment>
<evidence type="ECO:0000313" key="2">
    <source>
        <dbReference type="EMBL" id="HIU42884.1"/>
    </source>
</evidence>
<sequence length="263" mass="28894">MKEKKEAKAQKVQKAQDIITNRVLIFFGFTAIFLWVISYLNRAFDYPSSFQAANVAAVIMMVVGAAAVVAGLVWQRARVRSGKAQDAALSGYVVVWFGLVLALSCAMMMFYSYTLAMRLLYVLMPVSAVLYLIYYVYPREFFTVCLTHASLAFLMWALAKTSDAGGDPVIRYGSFVLAVLVCAAALALAYKTRSTGGVLTLGSRQIAVFNKTTNIRYVTILYAATLVLLVAALLLGAPFAFYVLYADLAFIAVAAVYYTVRML</sequence>
<protein>
    <submittedName>
        <fullName evidence="2">Uncharacterized protein</fullName>
    </submittedName>
</protein>
<feature type="transmembrane region" description="Helical" evidence="1">
    <location>
        <begin position="115"/>
        <end position="134"/>
    </location>
</feature>
<name>A0A9D1IVQ2_9CLOT</name>
<keyword evidence="1" id="KW-0812">Transmembrane</keyword>
<proteinExistence type="predicted"/>
<accession>A0A9D1IVQ2</accession>
<feature type="transmembrane region" description="Helical" evidence="1">
    <location>
        <begin position="241"/>
        <end position="260"/>
    </location>
</feature>
<dbReference type="Proteomes" id="UP000824073">
    <property type="component" value="Unassembled WGS sequence"/>
</dbReference>
<gene>
    <name evidence="2" type="ORF">IAB67_01145</name>
</gene>
<evidence type="ECO:0000256" key="1">
    <source>
        <dbReference type="SAM" id="Phobius"/>
    </source>
</evidence>
<reference evidence="2" key="2">
    <citation type="journal article" date="2021" name="PeerJ">
        <title>Extensive microbial diversity within the chicken gut microbiome revealed by metagenomics and culture.</title>
        <authorList>
            <person name="Gilroy R."/>
            <person name="Ravi A."/>
            <person name="Getino M."/>
            <person name="Pursley I."/>
            <person name="Horton D.L."/>
            <person name="Alikhan N.F."/>
            <person name="Baker D."/>
            <person name="Gharbi K."/>
            <person name="Hall N."/>
            <person name="Watson M."/>
            <person name="Adriaenssens E.M."/>
            <person name="Foster-Nyarko E."/>
            <person name="Jarju S."/>
            <person name="Secka A."/>
            <person name="Antonio M."/>
            <person name="Oren A."/>
            <person name="Chaudhuri R.R."/>
            <person name="La Ragione R."/>
            <person name="Hildebrand F."/>
            <person name="Pallen M.J."/>
        </authorList>
    </citation>
    <scope>NUCLEOTIDE SEQUENCE</scope>
    <source>
        <strain evidence="2">CHK191-8634</strain>
    </source>
</reference>
<dbReference type="AlphaFoldDB" id="A0A9D1IVQ2"/>
<reference evidence="2" key="1">
    <citation type="submission" date="2020-10" db="EMBL/GenBank/DDBJ databases">
        <authorList>
            <person name="Gilroy R."/>
        </authorList>
    </citation>
    <scope>NUCLEOTIDE SEQUENCE</scope>
    <source>
        <strain evidence="2">CHK191-8634</strain>
    </source>
</reference>
<feature type="transmembrane region" description="Helical" evidence="1">
    <location>
        <begin position="21"/>
        <end position="40"/>
    </location>
</feature>
<feature type="transmembrane region" description="Helical" evidence="1">
    <location>
        <begin position="214"/>
        <end position="235"/>
    </location>
</feature>
<feature type="transmembrane region" description="Helical" evidence="1">
    <location>
        <begin position="170"/>
        <end position="190"/>
    </location>
</feature>